<reference evidence="4" key="3">
    <citation type="submission" date="2018-08" db="UniProtKB">
        <authorList>
            <consortium name="EnsemblPlants"/>
        </authorList>
    </citation>
    <scope>IDENTIFICATION</scope>
    <source>
        <strain evidence="4">cv. Bd21</strain>
    </source>
</reference>
<evidence type="ECO:0000259" key="2">
    <source>
        <dbReference type="Pfam" id="PF03478"/>
    </source>
</evidence>
<dbReference type="EMBL" id="CM000880">
    <property type="protein sequence ID" value="KQK13048.1"/>
    <property type="molecule type" value="Genomic_DNA"/>
</dbReference>
<organism evidence="3">
    <name type="scientific">Brachypodium distachyon</name>
    <name type="common">Purple false brome</name>
    <name type="synonym">Trachynia distachya</name>
    <dbReference type="NCBI Taxonomy" id="15368"/>
    <lineage>
        <taxon>Eukaryota</taxon>
        <taxon>Viridiplantae</taxon>
        <taxon>Streptophyta</taxon>
        <taxon>Embryophyta</taxon>
        <taxon>Tracheophyta</taxon>
        <taxon>Spermatophyta</taxon>
        <taxon>Magnoliopsida</taxon>
        <taxon>Liliopsida</taxon>
        <taxon>Poales</taxon>
        <taxon>Poaceae</taxon>
        <taxon>BOP clade</taxon>
        <taxon>Pooideae</taxon>
        <taxon>Stipodae</taxon>
        <taxon>Brachypodieae</taxon>
        <taxon>Brachypodium</taxon>
    </lineage>
</organism>
<dbReference type="PANTHER" id="PTHR33110:SF82">
    <property type="entry name" value="OS07G0500250 PROTEIN"/>
    <property type="match status" value="1"/>
</dbReference>
<reference evidence="3" key="2">
    <citation type="submission" date="2017-06" db="EMBL/GenBank/DDBJ databases">
        <title>WGS assembly of Brachypodium distachyon.</title>
        <authorList>
            <consortium name="The International Brachypodium Initiative"/>
            <person name="Lucas S."/>
            <person name="Harmon-Smith M."/>
            <person name="Lail K."/>
            <person name="Tice H."/>
            <person name="Grimwood J."/>
            <person name="Bruce D."/>
            <person name="Barry K."/>
            <person name="Shu S."/>
            <person name="Lindquist E."/>
            <person name="Wang M."/>
            <person name="Pitluck S."/>
            <person name="Vogel J.P."/>
            <person name="Garvin D.F."/>
            <person name="Mockler T.C."/>
            <person name="Schmutz J."/>
            <person name="Rokhsar D."/>
            <person name="Bevan M.W."/>
        </authorList>
    </citation>
    <scope>NUCLEOTIDE SEQUENCE</scope>
    <source>
        <strain evidence="3">Bd21</strain>
    </source>
</reference>
<dbReference type="Proteomes" id="UP000008810">
    <property type="component" value="Chromosome 1"/>
</dbReference>
<dbReference type="Gramene" id="KQK13048">
    <property type="protein sequence ID" value="KQK13048"/>
    <property type="gene ID" value="BRADI_1g07686v3"/>
</dbReference>
<evidence type="ECO:0000313" key="3">
    <source>
        <dbReference type="EMBL" id="KQK13048.1"/>
    </source>
</evidence>
<sequence length="324" mass="36730">MVSALRDHGPPLLPWIVHADGTFVTLPDGGFHRGLTFPDSANFIGASKNWLAFYTDKIDGYKRSYLLYNPFFGTTVPLPELDSVIGQVSNWFEIRKVLMRSAPDDIVAVTTNNWNYPIIVCRPGKPAAWHAQGGDENVYEDEEGQDEEDDDDDLEVLSNADEDDDQEEKHEQGNEDSGDKVLTCDDPLDELQDGDDKVPNGIEYVDDCNEENSDPCEPKDSIRISRYLRQQRHISPYFRAYNVKVEILNVDMEACSWNPVVADDGRCALFVSDRFSESAFVGVKAGKGYTCYFVDDHDVTNRSQSFDKIIGRKSTWFFTYEFVV</sequence>
<dbReference type="InterPro" id="IPR005174">
    <property type="entry name" value="KIB1-4_b-propeller"/>
</dbReference>
<dbReference type="AlphaFoldDB" id="A0A0Q3GPZ8"/>
<dbReference type="InParanoid" id="A0A0Q3GPZ8"/>
<gene>
    <name evidence="3" type="ORF">BRADI_1g07686v3</name>
</gene>
<protein>
    <recommendedName>
        <fullName evidence="2">KIB1-4 beta-propeller domain-containing protein</fullName>
    </recommendedName>
</protein>
<name>A0A0Q3GPZ8_BRADI</name>
<accession>A0A0Q3GPZ8</accession>
<feature type="domain" description="KIB1-4 beta-propeller" evidence="2">
    <location>
        <begin position="24"/>
        <end position="137"/>
    </location>
</feature>
<dbReference type="Pfam" id="PF03478">
    <property type="entry name" value="Beta-prop_KIB1-4"/>
    <property type="match status" value="1"/>
</dbReference>
<evidence type="ECO:0000313" key="4">
    <source>
        <dbReference type="EnsemblPlants" id="KQK13048"/>
    </source>
</evidence>
<proteinExistence type="predicted"/>
<evidence type="ECO:0000256" key="1">
    <source>
        <dbReference type="SAM" id="MobiDB-lite"/>
    </source>
</evidence>
<feature type="compositionally biased region" description="Basic and acidic residues" evidence="1">
    <location>
        <begin position="167"/>
        <end position="183"/>
    </location>
</feature>
<dbReference type="EnsemblPlants" id="KQK13048">
    <property type="protein sequence ID" value="KQK13048"/>
    <property type="gene ID" value="BRADI_1g07686v3"/>
</dbReference>
<dbReference type="PANTHER" id="PTHR33110">
    <property type="entry name" value="F-BOX/KELCH-REPEAT PROTEIN-RELATED"/>
    <property type="match status" value="1"/>
</dbReference>
<dbReference type="OrthoDB" id="687465at2759"/>
<keyword evidence="5" id="KW-1185">Reference proteome</keyword>
<feature type="compositionally biased region" description="Acidic residues" evidence="1">
    <location>
        <begin position="137"/>
        <end position="166"/>
    </location>
</feature>
<evidence type="ECO:0000313" key="5">
    <source>
        <dbReference type="Proteomes" id="UP000008810"/>
    </source>
</evidence>
<reference evidence="3 4" key="1">
    <citation type="journal article" date="2010" name="Nature">
        <title>Genome sequencing and analysis of the model grass Brachypodium distachyon.</title>
        <authorList>
            <consortium name="International Brachypodium Initiative"/>
        </authorList>
    </citation>
    <scope>NUCLEOTIDE SEQUENCE [LARGE SCALE GENOMIC DNA]</scope>
    <source>
        <strain evidence="3 4">Bd21</strain>
    </source>
</reference>
<feature type="region of interest" description="Disordered" evidence="1">
    <location>
        <begin position="130"/>
        <end position="200"/>
    </location>
</feature>